<evidence type="ECO:0000256" key="7">
    <source>
        <dbReference type="SAM" id="Phobius"/>
    </source>
</evidence>
<name>A0A917H3F5_9BACI</name>
<organism evidence="8 9">
    <name type="scientific">Virgibacillus oceani</name>
    <dbReference type="NCBI Taxonomy" id="1479511"/>
    <lineage>
        <taxon>Bacteria</taxon>
        <taxon>Bacillati</taxon>
        <taxon>Bacillota</taxon>
        <taxon>Bacilli</taxon>
        <taxon>Bacillales</taxon>
        <taxon>Bacillaceae</taxon>
        <taxon>Virgibacillus</taxon>
    </lineage>
</organism>
<evidence type="ECO:0000256" key="3">
    <source>
        <dbReference type="ARBA" id="ARBA00022692"/>
    </source>
</evidence>
<reference evidence="8" key="1">
    <citation type="journal article" date="2014" name="Int. J. Syst. Evol. Microbiol.">
        <title>Complete genome sequence of Corynebacterium casei LMG S-19264T (=DSM 44701T), isolated from a smear-ripened cheese.</title>
        <authorList>
            <consortium name="US DOE Joint Genome Institute (JGI-PGF)"/>
            <person name="Walter F."/>
            <person name="Albersmeier A."/>
            <person name="Kalinowski J."/>
            <person name="Ruckert C."/>
        </authorList>
    </citation>
    <scope>NUCLEOTIDE SEQUENCE</scope>
    <source>
        <strain evidence="8">CGMCC 1.12754</strain>
    </source>
</reference>
<gene>
    <name evidence="8" type="primary">ykkC</name>
    <name evidence="8" type="ORF">GCM10011398_07950</name>
</gene>
<dbReference type="PANTHER" id="PTHR30561">
    <property type="entry name" value="SMR FAMILY PROTON-DEPENDENT DRUG EFFLUX TRANSPORTER SUGE"/>
    <property type="match status" value="1"/>
</dbReference>
<dbReference type="AlphaFoldDB" id="A0A917H3F5"/>
<proteinExistence type="inferred from homology"/>
<dbReference type="Gene3D" id="1.10.3730.20">
    <property type="match status" value="1"/>
</dbReference>
<dbReference type="InterPro" id="IPR045324">
    <property type="entry name" value="Small_multidrug_res"/>
</dbReference>
<reference evidence="8" key="2">
    <citation type="submission" date="2020-09" db="EMBL/GenBank/DDBJ databases">
        <authorList>
            <person name="Sun Q."/>
            <person name="Zhou Y."/>
        </authorList>
    </citation>
    <scope>NUCLEOTIDE SEQUENCE</scope>
    <source>
        <strain evidence="8">CGMCC 1.12754</strain>
    </source>
</reference>
<evidence type="ECO:0000313" key="9">
    <source>
        <dbReference type="Proteomes" id="UP000622860"/>
    </source>
</evidence>
<accession>A0A917H3F5</accession>
<keyword evidence="4 7" id="KW-1133">Transmembrane helix</keyword>
<evidence type="ECO:0000256" key="6">
    <source>
        <dbReference type="RuleBase" id="RU003942"/>
    </source>
</evidence>
<dbReference type="InterPro" id="IPR000390">
    <property type="entry name" value="Small_drug/metabolite_transptr"/>
</dbReference>
<evidence type="ECO:0000256" key="4">
    <source>
        <dbReference type="ARBA" id="ARBA00022989"/>
    </source>
</evidence>
<feature type="transmembrane region" description="Helical" evidence="7">
    <location>
        <begin position="28"/>
        <end position="46"/>
    </location>
</feature>
<feature type="transmembrane region" description="Helical" evidence="7">
    <location>
        <begin position="58"/>
        <end position="77"/>
    </location>
</feature>
<comment type="subcellular location">
    <subcellularLocation>
        <location evidence="1 6">Cell membrane</location>
        <topology evidence="1 6">Multi-pass membrane protein</topology>
    </subcellularLocation>
</comment>
<keyword evidence="9" id="KW-1185">Reference proteome</keyword>
<feature type="transmembrane region" description="Helical" evidence="7">
    <location>
        <begin position="5"/>
        <end position="22"/>
    </location>
</feature>
<dbReference type="PANTHER" id="PTHR30561:SF7">
    <property type="entry name" value="GUANIDINIUM EFFLUX SYSTEM SUBUNIT GDNC-RELATED"/>
    <property type="match status" value="1"/>
</dbReference>
<dbReference type="SUPFAM" id="SSF103481">
    <property type="entry name" value="Multidrug resistance efflux transporter EmrE"/>
    <property type="match status" value="1"/>
</dbReference>
<dbReference type="EMBL" id="BMFR01000002">
    <property type="protein sequence ID" value="GGG66720.1"/>
    <property type="molecule type" value="Genomic_DNA"/>
</dbReference>
<dbReference type="GO" id="GO:0022857">
    <property type="term" value="F:transmembrane transporter activity"/>
    <property type="evidence" value="ECO:0007669"/>
    <property type="project" value="InterPro"/>
</dbReference>
<evidence type="ECO:0000313" key="8">
    <source>
        <dbReference type="EMBL" id="GGG66720.1"/>
    </source>
</evidence>
<evidence type="ECO:0000256" key="1">
    <source>
        <dbReference type="ARBA" id="ARBA00004651"/>
    </source>
</evidence>
<dbReference type="GO" id="GO:0005886">
    <property type="term" value="C:plasma membrane"/>
    <property type="evidence" value="ECO:0007669"/>
    <property type="project" value="UniProtKB-SubCell"/>
</dbReference>
<dbReference type="RefSeq" id="WP_188454053.1">
    <property type="nucleotide sequence ID" value="NZ_BMFR01000002.1"/>
</dbReference>
<dbReference type="Proteomes" id="UP000622860">
    <property type="component" value="Unassembled WGS sequence"/>
</dbReference>
<protein>
    <submittedName>
        <fullName evidence="8">Multidrug resistance protein YkkC</fullName>
    </submittedName>
</protein>
<feature type="transmembrane region" description="Helical" evidence="7">
    <location>
        <begin position="83"/>
        <end position="102"/>
    </location>
</feature>
<evidence type="ECO:0000256" key="5">
    <source>
        <dbReference type="ARBA" id="ARBA00023136"/>
    </source>
</evidence>
<keyword evidence="2" id="KW-1003">Cell membrane</keyword>
<comment type="caution">
    <text evidence="8">The sequence shown here is derived from an EMBL/GenBank/DDBJ whole genome shotgun (WGS) entry which is preliminary data.</text>
</comment>
<keyword evidence="3 6" id="KW-0812">Transmembrane</keyword>
<evidence type="ECO:0000256" key="2">
    <source>
        <dbReference type="ARBA" id="ARBA00022475"/>
    </source>
</evidence>
<keyword evidence="5 7" id="KW-0472">Membrane</keyword>
<dbReference type="InterPro" id="IPR037185">
    <property type="entry name" value="EmrE-like"/>
</dbReference>
<dbReference type="Pfam" id="PF00893">
    <property type="entry name" value="Multi_Drug_Res"/>
    <property type="match status" value="1"/>
</dbReference>
<comment type="similarity">
    <text evidence="6">Belongs to the drug/metabolite transporter (DMT) superfamily. Small multidrug resistance (SMR) (TC 2.A.7.1) family.</text>
</comment>
<sequence>MKRNWNLVFAAGLFEIGWVIGLKHAYNWGTWVLTAIAIYMSMHLLIAASRKLPVGTTYAVFTGMGTAGTVVFEIAVFNEPFNLTKVLLIVLLLCGVIGLKTITKETSNKGEGA</sequence>